<evidence type="ECO:0000313" key="6">
    <source>
        <dbReference type="Proteomes" id="UP000198432"/>
    </source>
</evidence>
<dbReference type="InterPro" id="IPR006644">
    <property type="entry name" value="Cadg"/>
</dbReference>
<dbReference type="InterPro" id="IPR021720">
    <property type="entry name" value="Malectin_dom"/>
</dbReference>
<dbReference type="Gene3D" id="2.60.120.430">
    <property type="entry name" value="Galactose-binding lectin"/>
    <property type="match status" value="2"/>
</dbReference>
<dbReference type="Pfam" id="PF18911">
    <property type="entry name" value="PKD_4"/>
    <property type="match status" value="1"/>
</dbReference>
<dbReference type="Proteomes" id="UP000198432">
    <property type="component" value="Unassembled WGS sequence"/>
</dbReference>
<dbReference type="SMART" id="SM00089">
    <property type="entry name" value="PKD"/>
    <property type="match status" value="2"/>
</dbReference>
<organism evidence="5 6">
    <name type="scientific">Pontibacter ummariensis</name>
    <dbReference type="NCBI Taxonomy" id="1610492"/>
    <lineage>
        <taxon>Bacteria</taxon>
        <taxon>Pseudomonadati</taxon>
        <taxon>Bacteroidota</taxon>
        <taxon>Cytophagia</taxon>
        <taxon>Cytophagales</taxon>
        <taxon>Hymenobacteraceae</taxon>
        <taxon>Pontibacter</taxon>
    </lineage>
</organism>
<dbReference type="SMART" id="SM00736">
    <property type="entry name" value="CADG"/>
    <property type="match status" value="1"/>
</dbReference>
<feature type="region of interest" description="Disordered" evidence="2">
    <location>
        <begin position="184"/>
        <end position="203"/>
    </location>
</feature>
<keyword evidence="6" id="KW-1185">Reference proteome</keyword>
<dbReference type="Gene3D" id="2.60.40.10">
    <property type="entry name" value="Immunoglobulins"/>
    <property type="match status" value="2"/>
</dbReference>
<dbReference type="InterPro" id="IPR000601">
    <property type="entry name" value="PKD_dom"/>
</dbReference>
<dbReference type="PANTHER" id="PTHR19328">
    <property type="entry name" value="HEDGEHOG-INTERACTING PROTEIN"/>
    <property type="match status" value="1"/>
</dbReference>
<dbReference type="InterPro" id="IPR006584">
    <property type="entry name" value="Cellulose-bd_IV"/>
</dbReference>
<dbReference type="PROSITE" id="PS51175">
    <property type="entry name" value="CBM6"/>
    <property type="match status" value="1"/>
</dbReference>
<dbReference type="InterPro" id="IPR012938">
    <property type="entry name" value="Glc/Sorbosone_DH"/>
</dbReference>
<evidence type="ECO:0000256" key="2">
    <source>
        <dbReference type="SAM" id="MobiDB-lite"/>
    </source>
</evidence>
<evidence type="ECO:0000313" key="5">
    <source>
        <dbReference type="EMBL" id="SNT12781.1"/>
    </source>
</evidence>
<feature type="domain" description="CBM6" evidence="4">
    <location>
        <begin position="651"/>
        <end position="778"/>
    </location>
</feature>
<dbReference type="Pfam" id="PF05345">
    <property type="entry name" value="He_PIG"/>
    <property type="match status" value="1"/>
</dbReference>
<dbReference type="Gene3D" id="2.60.120.260">
    <property type="entry name" value="Galactose-binding domain-like"/>
    <property type="match status" value="1"/>
</dbReference>
<dbReference type="InterPro" id="IPR005084">
    <property type="entry name" value="CBM6"/>
</dbReference>
<dbReference type="Gene3D" id="2.60.40.1220">
    <property type="match status" value="1"/>
</dbReference>
<dbReference type="EMBL" id="FZOQ01000026">
    <property type="protein sequence ID" value="SNT12781.1"/>
    <property type="molecule type" value="Genomic_DNA"/>
</dbReference>
<dbReference type="OrthoDB" id="9805017at2"/>
<keyword evidence="1" id="KW-0732">Signal</keyword>
<dbReference type="Pfam" id="PF07995">
    <property type="entry name" value="GSDH"/>
    <property type="match status" value="1"/>
</dbReference>
<dbReference type="InterPro" id="IPR008979">
    <property type="entry name" value="Galactose-bd-like_sf"/>
</dbReference>
<dbReference type="InterPro" id="IPR013783">
    <property type="entry name" value="Ig-like_fold"/>
</dbReference>
<dbReference type="RefSeq" id="WP_089321186.1">
    <property type="nucleotide sequence ID" value="NZ_FZOQ01000026.1"/>
</dbReference>
<dbReference type="InterPro" id="IPR022409">
    <property type="entry name" value="PKD/Chitinase_dom"/>
</dbReference>
<evidence type="ECO:0000259" key="3">
    <source>
        <dbReference type="PROSITE" id="PS50093"/>
    </source>
</evidence>
<evidence type="ECO:0000259" key="4">
    <source>
        <dbReference type="PROSITE" id="PS51175"/>
    </source>
</evidence>
<dbReference type="SUPFAM" id="SSF49313">
    <property type="entry name" value="Cadherin-like"/>
    <property type="match status" value="1"/>
</dbReference>
<dbReference type="SUPFAM" id="SSF49785">
    <property type="entry name" value="Galactose-binding domain-like"/>
    <property type="match status" value="3"/>
</dbReference>
<reference evidence="6" key="1">
    <citation type="submission" date="2017-06" db="EMBL/GenBank/DDBJ databases">
        <authorList>
            <person name="Varghese N."/>
            <person name="Submissions S."/>
        </authorList>
    </citation>
    <scope>NUCLEOTIDE SEQUENCE [LARGE SCALE GENOMIC DNA]</scope>
    <source>
        <strain evidence="6">NKM1</strain>
    </source>
</reference>
<feature type="domain" description="PKD" evidence="3">
    <location>
        <begin position="455"/>
        <end position="536"/>
    </location>
</feature>
<dbReference type="PANTHER" id="PTHR19328:SF75">
    <property type="entry name" value="ALDOSE SUGAR DEHYDROGENASE YLII"/>
    <property type="match status" value="1"/>
</dbReference>
<dbReference type="PROSITE" id="PS50093">
    <property type="entry name" value="PKD"/>
    <property type="match status" value="1"/>
</dbReference>
<evidence type="ECO:0000256" key="1">
    <source>
        <dbReference type="ARBA" id="ARBA00022729"/>
    </source>
</evidence>
<sequence length="1408" mass="151023">MKTLLTIAVKAYRLPFVKLSQYFLFAMALLPFTALGQLPTSFQKVELLTGLTNAVNFEFAPDGRVFIVDRYGELLVYKPNTQTTVSAGTISVFRDMEDGLLAIAFDPQFTTNGFVYLHYSHPSLPKNRVSRFKMEGDKLNLSSEVVLLEWQSDRNGYFHSAGDMDFDSKGNLYIATGDNTNHSAYSTLDETDPNLSAERTSSNTNDLRGKILRIKPQSNGTYSIPEGNLFPNGTGGRPEIYVMGARNPFKIFVDKATTDWLFWSDVGPDANSKSNLGPMGMDEINLTKGAANHGWPYFAGKNEPYLNTYANPNFFYDPNSPVNMSKWNTGTKNLPPAKSSWLEFFHKCYLAGPRYYYSSSINNPKKLPSDFHEAFFYYDFNTSNIWVVKMDANGNPVSTQQLTESIKGAGFIDLKIGPDGQLYILEYGAGCCPGNVGSGKLVRVDYTGSDSNKAPDISIQADVTSGALPLTVNFSSEGTTDPNGDAMTYAWDFQGDGVIDSNLKNPAYTYTQKGVFNALLRVSDSKGASSSKSIKIYAGNHAATFKFVSPLDGGMINWGDDLSYDIVVNDQEDGSTANGTISCSKLNLVPSFGHLTHSHDGMTINQCKGTFNLNPMGHNTQGEDDIYYVFKVNYTDTDGLTSFDQVTVHPKVMEAEFYDLQSSTSLVANTDKLGGGSHAVRALSHGAYIMLEGRNLQNINAVSYRVAATLGGVIELRADAPGGTLINSVNVPSTGSLSNWVNIEAPLTNPGGKHDLYLVFKKNTGDVNLFDLNYIEFKGPGISIDNTPPIVSAVQVASKTQLNVLFSEPLDKTSAQQVANYSINNGITVSAAVLQADRKTVSLTTSTIPSPGTHELTVKNIKNESGVALSSITASFKLEDALFRINAGGPAVEVDGVQWSQNQYNSGGYTYANTSLAIDNTTADALYQTELYGTFSYNVPLASGTYLVRLHFAEIYFGVGGIPGGAGKRVFNVTGEGQALLTNFDVFAQAGGALKALVKEFEVSVTDGTLNLAFQQVTENPKVSAIEVVSKGQSTPTNSAPVVAYPIPDQSGTAGSALSFTFAANAFSDADGDPLSYSASLSNGSALPSWLSFNASTRTFSGTPSETNVGLLTILVKASDGKGGTASDAFDLTVKTGGSTGGGTTAVRINAGGAQFTAGSGTVFSADQHSSGGYTYAIASTTDVAGTTDDALYRTERYGTFSYNVPLASGTYLVRLHFAEIYFGVGGIPGGAGKRVFNVTGEGQALLTNFDVFAQAGGALKALVKEFEVSVTDGTLNLAFQQVTENPKVSAIEIVPITSTMSLSSTKAAVASEDVSLVEDVLVTVYPNPFDKVVNVRVQSGEPQGYLVKVYDLAGRVLYKNYFKIESPGAGALAIDFTNSNILRKEVYLISVEAVRGSYRKVIKVLKE</sequence>
<dbReference type="GO" id="GO:0030246">
    <property type="term" value="F:carbohydrate binding"/>
    <property type="evidence" value="ECO:0007669"/>
    <property type="project" value="InterPro"/>
</dbReference>
<proteinExistence type="predicted"/>
<dbReference type="InterPro" id="IPR014755">
    <property type="entry name" value="Cu-Rt/internalin_Ig-like"/>
</dbReference>
<name>A0A239K448_9BACT</name>
<dbReference type="SUPFAM" id="SSF50952">
    <property type="entry name" value="Soluble quinoprotein glucose dehydrogenase"/>
    <property type="match status" value="1"/>
</dbReference>
<accession>A0A239K448</accession>
<dbReference type="CDD" id="cd04084">
    <property type="entry name" value="CBM6_xylanase-like"/>
    <property type="match status" value="1"/>
</dbReference>
<dbReference type="Pfam" id="PF03422">
    <property type="entry name" value="CBM_6"/>
    <property type="match status" value="1"/>
</dbReference>
<protein>
    <submittedName>
        <fullName evidence="5">Por secretion system C-terminal sorting domain-containing protein</fullName>
    </submittedName>
</protein>
<dbReference type="Gene3D" id="2.120.10.30">
    <property type="entry name" value="TolB, C-terminal domain"/>
    <property type="match status" value="1"/>
</dbReference>
<dbReference type="SMART" id="SM00606">
    <property type="entry name" value="CBD_IV"/>
    <property type="match status" value="1"/>
</dbReference>
<dbReference type="SUPFAM" id="SSF49299">
    <property type="entry name" value="PKD domain"/>
    <property type="match status" value="1"/>
</dbReference>
<gene>
    <name evidence="5" type="ORF">SAMN06296052_1266</name>
</gene>
<dbReference type="InterPro" id="IPR015919">
    <property type="entry name" value="Cadherin-like_sf"/>
</dbReference>
<dbReference type="InterPro" id="IPR035986">
    <property type="entry name" value="PKD_dom_sf"/>
</dbReference>
<dbReference type="InterPro" id="IPR011041">
    <property type="entry name" value="Quinoprot_gluc/sorb_DH_b-prop"/>
</dbReference>
<dbReference type="CDD" id="cd00146">
    <property type="entry name" value="PKD"/>
    <property type="match status" value="1"/>
</dbReference>
<dbReference type="Pfam" id="PF11721">
    <property type="entry name" value="Malectin"/>
    <property type="match status" value="2"/>
</dbReference>
<dbReference type="GO" id="GO:0016020">
    <property type="term" value="C:membrane"/>
    <property type="evidence" value="ECO:0007669"/>
    <property type="project" value="InterPro"/>
</dbReference>
<dbReference type="InterPro" id="IPR011042">
    <property type="entry name" value="6-blade_b-propeller_TolB-like"/>
</dbReference>
<dbReference type="GO" id="GO:0005509">
    <property type="term" value="F:calcium ion binding"/>
    <property type="evidence" value="ECO:0007669"/>
    <property type="project" value="InterPro"/>
</dbReference>